<dbReference type="PROSITE" id="PS51257">
    <property type="entry name" value="PROKAR_LIPOPROTEIN"/>
    <property type="match status" value="1"/>
</dbReference>
<dbReference type="Proteomes" id="UP000035159">
    <property type="component" value="Chromosome"/>
</dbReference>
<protein>
    <recommendedName>
        <fullName evidence="3">Lipoprotein</fullName>
    </recommendedName>
</protein>
<organism evidence="1 2">
    <name type="scientific">Kosmotoga pacifica</name>
    <dbReference type="NCBI Taxonomy" id="1330330"/>
    <lineage>
        <taxon>Bacteria</taxon>
        <taxon>Thermotogati</taxon>
        <taxon>Thermotogota</taxon>
        <taxon>Thermotogae</taxon>
        <taxon>Kosmotogales</taxon>
        <taxon>Kosmotogaceae</taxon>
        <taxon>Kosmotoga</taxon>
    </lineage>
</organism>
<dbReference type="STRING" id="1330330.IX53_02340"/>
<reference evidence="1 2" key="1">
    <citation type="submission" date="2015-04" db="EMBL/GenBank/DDBJ databases">
        <title>Complete Genome Sequence of Kosmotoga pacifica SLHLJ1.</title>
        <authorList>
            <person name="Jiang L.J."/>
            <person name="Shao Z.Z."/>
            <person name="Jebbar M."/>
        </authorList>
    </citation>
    <scope>NUCLEOTIDE SEQUENCE [LARGE SCALE GENOMIC DNA]</scope>
    <source>
        <strain evidence="1 2">SLHLJ1</strain>
    </source>
</reference>
<accession>A0A0G2Z5F4</accession>
<proteinExistence type="predicted"/>
<dbReference type="OrthoDB" id="47231at2"/>
<evidence type="ECO:0000313" key="1">
    <source>
        <dbReference type="EMBL" id="AKI96850.1"/>
    </source>
</evidence>
<name>A0A0G2Z5F4_9BACT</name>
<dbReference type="KEGG" id="kpf:IX53_02340"/>
<gene>
    <name evidence="1" type="ORF">IX53_02340</name>
</gene>
<sequence length="165" mass="18488">MNKVKLLFLIILVAMLLISCVGTKREFSPGNFAGFTLKGFMTVSSRVELGGEVDGLIVDKGVTLRIKLAKGTESLKIYVIKFESATKSTSFWYEWGRYNFGELKTILSAIPAVYGELSGEVTSGYVKAWFKGRWIFIFIGEKGTVKEAVKAFNEYRKELEKSIKS</sequence>
<keyword evidence="2" id="KW-1185">Reference proteome</keyword>
<dbReference type="RefSeq" id="WP_047753985.1">
    <property type="nucleotide sequence ID" value="NZ_CAJUHA010000004.1"/>
</dbReference>
<dbReference type="AlphaFoldDB" id="A0A0G2Z5F4"/>
<evidence type="ECO:0008006" key="3">
    <source>
        <dbReference type="Google" id="ProtNLM"/>
    </source>
</evidence>
<dbReference type="EMBL" id="CP011232">
    <property type="protein sequence ID" value="AKI96850.1"/>
    <property type="molecule type" value="Genomic_DNA"/>
</dbReference>
<evidence type="ECO:0000313" key="2">
    <source>
        <dbReference type="Proteomes" id="UP000035159"/>
    </source>
</evidence>